<dbReference type="PROSITE" id="PS50943">
    <property type="entry name" value="HTH_CROC1"/>
    <property type="match status" value="1"/>
</dbReference>
<dbReference type="InterPro" id="IPR010982">
    <property type="entry name" value="Lambda_DNA-bd_dom_sf"/>
</dbReference>
<dbReference type="InterPro" id="IPR001387">
    <property type="entry name" value="Cro/C1-type_HTH"/>
</dbReference>
<gene>
    <name evidence="1" type="ORF">B8W67_09135</name>
</gene>
<reference evidence="1 2" key="1">
    <citation type="submission" date="2017-04" db="EMBL/GenBank/DDBJ databases">
        <title>The new phylogeny of genus Mycobacterium.</title>
        <authorList>
            <person name="Tortoli E."/>
            <person name="Trovato A."/>
            <person name="Cirillo D.M."/>
        </authorList>
    </citation>
    <scope>NUCLEOTIDE SEQUENCE [LARGE SCALE GENOMIC DNA]</scope>
    <source>
        <strain evidence="1 2">KCTC 19819</strain>
    </source>
</reference>
<dbReference type="Gene3D" id="1.10.260.40">
    <property type="entry name" value="lambda repressor-like DNA-binding domains"/>
    <property type="match status" value="1"/>
</dbReference>
<dbReference type="Pfam" id="PF01381">
    <property type="entry name" value="HTH_3"/>
    <property type="match status" value="1"/>
</dbReference>
<dbReference type="Proteomes" id="UP000193577">
    <property type="component" value="Unassembled WGS sequence"/>
</dbReference>
<organism evidence="1 2">
    <name type="scientific">Mycolicibacillus koreensis</name>
    <dbReference type="NCBI Taxonomy" id="1069220"/>
    <lineage>
        <taxon>Bacteria</taxon>
        <taxon>Bacillati</taxon>
        <taxon>Actinomycetota</taxon>
        <taxon>Actinomycetes</taxon>
        <taxon>Mycobacteriales</taxon>
        <taxon>Mycobacteriaceae</taxon>
        <taxon>Mycolicibacillus</taxon>
    </lineage>
</organism>
<dbReference type="RefSeq" id="WP_069391780.1">
    <property type="nucleotide sequence ID" value="NZ_AP022594.1"/>
</dbReference>
<comment type="caution">
    <text evidence="1">The sequence shown here is derived from an EMBL/GenBank/DDBJ whole genome shotgun (WGS) entry which is preliminary data.</text>
</comment>
<dbReference type="OrthoDB" id="6401124at2"/>
<protein>
    <submittedName>
        <fullName evidence="1">Transcriptional regulator</fullName>
    </submittedName>
</protein>
<keyword evidence="2" id="KW-1185">Reference proteome</keyword>
<dbReference type="AlphaFoldDB" id="A0A7I7SG19"/>
<dbReference type="EMBL" id="NCXO01000016">
    <property type="protein sequence ID" value="OSC33837.1"/>
    <property type="molecule type" value="Genomic_DNA"/>
</dbReference>
<proteinExistence type="predicted"/>
<sequence>MITQSEPKFYDSAYRDAGWSTTLSQLVYVTRVGAEMTQAELAAAMGTSQSAIASWESGARIPGVETLERLAVACGKKLHVSIEAD</sequence>
<dbReference type="SMART" id="SM00530">
    <property type="entry name" value="HTH_XRE"/>
    <property type="match status" value="1"/>
</dbReference>
<evidence type="ECO:0000313" key="1">
    <source>
        <dbReference type="EMBL" id="OSC33837.1"/>
    </source>
</evidence>
<dbReference type="SUPFAM" id="SSF47413">
    <property type="entry name" value="lambda repressor-like DNA-binding domains"/>
    <property type="match status" value="1"/>
</dbReference>
<name>A0A7I7SG19_9MYCO</name>
<dbReference type="CDD" id="cd00093">
    <property type="entry name" value="HTH_XRE"/>
    <property type="match status" value="1"/>
</dbReference>
<evidence type="ECO:0000313" key="2">
    <source>
        <dbReference type="Proteomes" id="UP000193577"/>
    </source>
</evidence>
<dbReference type="GO" id="GO:0003677">
    <property type="term" value="F:DNA binding"/>
    <property type="evidence" value="ECO:0007669"/>
    <property type="project" value="InterPro"/>
</dbReference>
<accession>A0A7I7SG19</accession>